<reference evidence="3 4" key="1">
    <citation type="submission" date="2019-03" db="EMBL/GenBank/DDBJ databases">
        <title>Luteimonas zhaokaii sp.nov., isolated from the rectal contents of Plateau pika in Yushu, Qinghai Province, China.</title>
        <authorList>
            <person name="Zhang G."/>
        </authorList>
    </citation>
    <scope>NUCLEOTIDE SEQUENCE [LARGE SCALE GENOMIC DNA]</scope>
    <source>
        <strain evidence="3 4">THG-MD21</strain>
    </source>
</reference>
<dbReference type="InterPro" id="IPR029044">
    <property type="entry name" value="Nucleotide-diphossugar_trans"/>
</dbReference>
<protein>
    <submittedName>
        <fullName evidence="3">Glycosyltransferase family 2 protein</fullName>
    </submittedName>
</protein>
<dbReference type="OrthoDB" id="9815923at2"/>
<dbReference type="EMBL" id="SMTG01000002">
    <property type="protein sequence ID" value="TDK33937.1"/>
    <property type="molecule type" value="Genomic_DNA"/>
</dbReference>
<dbReference type="PANTHER" id="PTHR43630">
    <property type="entry name" value="POLY-BETA-1,6-N-ACETYL-D-GLUCOSAMINE SYNTHASE"/>
    <property type="match status" value="1"/>
</dbReference>
<accession>A0A4R5UF20</accession>
<sequence>MEIVATPRMRRRHHNNAPGAACCAMGDNRRMSTSATPAPLPVSGVVITRNEADRIGRCLDSMRALCAEMIVVDSGSTDDTIAIATAHGARVVHQDWLGYAAQKTFANTLAVHDWLLLLDADEWLSPGTDAKIRALFADGRVESADGWLLTRRNWFLGHRLRGGEPMERLVRAGWRYLPSQVHERPDLAGKTIRSMDADFEHDTSRSHAEHVAKLSKYAALWAQQRQEAGKRAHALDGPLHAVAYLLKQYLLRGAFLDGTAGWRFHKAQADYVLEKYRRLRVLSHA</sequence>
<comment type="similarity">
    <text evidence="1">Belongs to the glycosyltransferase 2 family. WaaE/KdtX subfamily.</text>
</comment>
<organism evidence="3 4">
    <name type="scientific">Luteimonas terrae</name>
    <dbReference type="NCBI Taxonomy" id="1530191"/>
    <lineage>
        <taxon>Bacteria</taxon>
        <taxon>Pseudomonadati</taxon>
        <taxon>Pseudomonadota</taxon>
        <taxon>Gammaproteobacteria</taxon>
        <taxon>Lysobacterales</taxon>
        <taxon>Lysobacteraceae</taxon>
        <taxon>Luteimonas</taxon>
    </lineage>
</organism>
<dbReference type="Gene3D" id="3.90.550.10">
    <property type="entry name" value="Spore Coat Polysaccharide Biosynthesis Protein SpsA, Chain A"/>
    <property type="match status" value="1"/>
</dbReference>
<dbReference type="Proteomes" id="UP000295543">
    <property type="component" value="Unassembled WGS sequence"/>
</dbReference>
<evidence type="ECO:0000313" key="4">
    <source>
        <dbReference type="Proteomes" id="UP000295543"/>
    </source>
</evidence>
<dbReference type="AlphaFoldDB" id="A0A4R5UF20"/>
<keyword evidence="4" id="KW-1185">Reference proteome</keyword>
<evidence type="ECO:0000313" key="3">
    <source>
        <dbReference type="EMBL" id="TDK33937.1"/>
    </source>
</evidence>
<dbReference type="InterPro" id="IPR001173">
    <property type="entry name" value="Glyco_trans_2-like"/>
</dbReference>
<dbReference type="CDD" id="cd02511">
    <property type="entry name" value="Beta4Glucosyltransferase"/>
    <property type="match status" value="1"/>
</dbReference>
<dbReference type="GO" id="GO:0016740">
    <property type="term" value="F:transferase activity"/>
    <property type="evidence" value="ECO:0007669"/>
    <property type="project" value="UniProtKB-KW"/>
</dbReference>
<dbReference type="PANTHER" id="PTHR43630:SF2">
    <property type="entry name" value="GLYCOSYLTRANSFERASE"/>
    <property type="match status" value="1"/>
</dbReference>
<evidence type="ECO:0000256" key="1">
    <source>
        <dbReference type="ARBA" id="ARBA00038494"/>
    </source>
</evidence>
<name>A0A4R5UF20_9GAMM</name>
<feature type="domain" description="Glycosyltransferase 2-like" evidence="2">
    <location>
        <begin position="45"/>
        <end position="147"/>
    </location>
</feature>
<proteinExistence type="inferred from homology"/>
<evidence type="ECO:0000259" key="2">
    <source>
        <dbReference type="Pfam" id="PF00535"/>
    </source>
</evidence>
<keyword evidence="3" id="KW-0808">Transferase</keyword>
<gene>
    <name evidence="3" type="ORF">E2F49_08130</name>
</gene>
<dbReference type="Pfam" id="PF00535">
    <property type="entry name" value="Glycos_transf_2"/>
    <property type="match status" value="1"/>
</dbReference>
<dbReference type="SUPFAM" id="SSF53448">
    <property type="entry name" value="Nucleotide-diphospho-sugar transferases"/>
    <property type="match status" value="1"/>
</dbReference>
<comment type="caution">
    <text evidence="3">The sequence shown here is derived from an EMBL/GenBank/DDBJ whole genome shotgun (WGS) entry which is preliminary data.</text>
</comment>